<accession>A0ACB7XJ38</accession>
<reference evidence="1 2" key="1">
    <citation type="journal article" date="2021" name="Hortic Res">
        <title>High-quality reference genome and annotation aids understanding of berry development for evergreen blueberry (Vaccinium darrowii).</title>
        <authorList>
            <person name="Yu J."/>
            <person name="Hulse-Kemp A.M."/>
            <person name="Babiker E."/>
            <person name="Staton M."/>
        </authorList>
    </citation>
    <scope>NUCLEOTIDE SEQUENCE [LARGE SCALE GENOMIC DNA]</scope>
    <source>
        <strain evidence="2">cv. NJ 8807/NJ 8810</strain>
        <tissue evidence="1">Young leaf</tissue>
    </source>
</reference>
<dbReference type="EMBL" id="CM037160">
    <property type="protein sequence ID" value="KAH7840803.1"/>
    <property type="molecule type" value="Genomic_DNA"/>
</dbReference>
<evidence type="ECO:0000313" key="1">
    <source>
        <dbReference type="EMBL" id="KAH7840803.1"/>
    </source>
</evidence>
<comment type="caution">
    <text evidence="1">The sequence shown here is derived from an EMBL/GenBank/DDBJ whole genome shotgun (WGS) entry which is preliminary data.</text>
</comment>
<sequence length="157" mass="17306">MRRRQVIPLSVELSSLDSASSAIIVNLLTILTIDSESRRLPHFFVLEAIELLSASGLPLNNCYLQVNLSLYLVTSCKGTGAFCSGGDQALRNKDGYADYENIGRPNVPDVQGSSYPPTDRLLPTEHPTINSLTDKFSLLSLSFSRARVWFVIPAQDF</sequence>
<evidence type="ECO:0000313" key="2">
    <source>
        <dbReference type="Proteomes" id="UP000828048"/>
    </source>
</evidence>
<gene>
    <name evidence="1" type="ORF">Vadar_021843</name>
</gene>
<keyword evidence="2" id="KW-1185">Reference proteome</keyword>
<dbReference type="Proteomes" id="UP000828048">
    <property type="component" value="Chromosome 10"/>
</dbReference>
<protein>
    <submittedName>
        <fullName evidence="1">Uncharacterized protein</fullName>
    </submittedName>
</protein>
<name>A0ACB7XJ38_9ERIC</name>
<organism evidence="1 2">
    <name type="scientific">Vaccinium darrowii</name>
    <dbReference type="NCBI Taxonomy" id="229202"/>
    <lineage>
        <taxon>Eukaryota</taxon>
        <taxon>Viridiplantae</taxon>
        <taxon>Streptophyta</taxon>
        <taxon>Embryophyta</taxon>
        <taxon>Tracheophyta</taxon>
        <taxon>Spermatophyta</taxon>
        <taxon>Magnoliopsida</taxon>
        <taxon>eudicotyledons</taxon>
        <taxon>Gunneridae</taxon>
        <taxon>Pentapetalae</taxon>
        <taxon>asterids</taxon>
        <taxon>Ericales</taxon>
        <taxon>Ericaceae</taxon>
        <taxon>Vaccinioideae</taxon>
        <taxon>Vaccinieae</taxon>
        <taxon>Vaccinium</taxon>
    </lineage>
</organism>
<proteinExistence type="predicted"/>